<name>A0A8S0S9C7_OLEEU</name>
<dbReference type="EMBL" id="CACTIH010003972">
    <property type="protein sequence ID" value="CAA2988126.1"/>
    <property type="molecule type" value="Genomic_DNA"/>
</dbReference>
<evidence type="ECO:0000313" key="3">
    <source>
        <dbReference type="Proteomes" id="UP000594638"/>
    </source>
</evidence>
<dbReference type="AlphaFoldDB" id="A0A8S0S9C7"/>
<feature type="region of interest" description="Disordered" evidence="1">
    <location>
        <begin position="27"/>
        <end position="46"/>
    </location>
</feature>
<proteinExistence type="predicted"/>
<evidence type="ECO:0000313" key="2">
    <source>
        <dbReference type="EMBL" id="CAA2988126.1"/>
    </source>
</evidence>
<evidence type="ECO:0000256" key="1">
    <source>
        <dbReference type="SAM" id="MobiDB-lite"/>
    </source>
</evidence>
<keyword evidence="3" id="KW-1185">Reference proteome</keyword>
<accession>A0A8S0S9C7</accession>
<sequence>MLRRGSSLTKCLNNPGAVANYLHRSTPKKWHEEHAQASSKGRQGVSHRYCKCENHLPTKRCNWEIGMDNFNQEPQLSLPIDTCIPPSRNRREKRAVLARIRAHQD</sequence>
<gene>
    <name evidence="2" type="ORF">OLEA9_A104250</name>
</gene>
<protein>
    <submittedName>
        <fullName evidence="2">Uncharacterized protein</fullName>
    </submittedName>
</protein>
<comment type="caution">
    <text evidence="2">The sequence shown here is derived from an EMBL/GenBank/DDBJ whole genome shotgun (WGS) entry which is preliminary data.</text>
</comment>
<dbReference type="Proteomes" id="UP000594638">
    <property type="component" value="Unassembled WGS sequence"/>
</dbReference>
<dbReference type="Gramene" id="OE9A104250T1">
    <property type="protein sequence ID" value="OE9A104250C1"/>
    <property type="gene ID" value="OE9A104250"/>
</dbReference>
<organism evidence="2 3">
    <name type="scientific">Olea europaea subsp. europaea</name>
    <dbReference type="NCBI Taxonomy" id="158383"/>
    <lineage>
        <taxon>Eukaryota</taxon>
        <taxon>Viridiplantae</taxon>
        <taxon>Streptophyta</taxon>
        <taxon>Embryophyta</taxon>
        <taxon>Tracheophyta</taxon>
        <taxon>Spermatophyta</taxon>
        <taxon>Magnoliopsida</taxon>
        <taxon>eudicotyledons</taxon>
        <taxon>Gunneridae</taxon>
        <taxon>Pentapetalae</taxon>
        <taxon>asterids</taxon>
        <taxon>lamiids</taxon>
        <taxon>Lamiales</taxon>
        <taxon>Oleaceae</taxon>
        <taxon>Oleeae</taxon>
        <taxon>Olea</taxon>
    </lineage>
</organism>
<reference evidence="2 3" key="1">
    <citation type="submission" date="2019-12" db="EMBL/GenBank/DDBJ databases">
        <authorList>
            <person name="Alioto T."/>
            <person name="Alioto T."/>
            <person name="Gomez Garrido J."/>
        </authorList>
    </citation>
    <scope>NUCLEOTIDE SEQUENCE [LARGE SCALE GENOMIC DNA]</scope>
</reference>